<dbReference type="GO" id="GO:0019685">
    <property type="term" value="P:photosynthesis, dark reaction"/>
    <property type="evidence" value="ECO:0007669"/>
    <property type="project" value="InterPro"/>
</dbReference>
<name>A0A939FZZ9_9HYPH</name>
<protein>
    <submittedName>
        <fullName evidence="2">2-vinyl bacteriochlorophyllide hydratase</fullName>
    </submittedName>
</protein>
<proteinExistence type="predicted"/>
<feature type="transmembrane region" description="Helical" evidence="1">
    <location>
        <begin position="34"/>
        <end position="57"/>
    </location>
</feature>
<feature type="transmembrane region" description="Helical" evidence="1">
    <location>
        <begin position="69"/>
        <end position="91"/>
    </location>
</feature>
<keyword evidence="1" id="KW-1133">Transmembrane helix</keyword>
<organism evidence="2 3">
    <name type="scientific">Jiella flava</name>
    <dbReference type="NCBI Taxonomy" id="2816857"/>
    <lineage>
        <taxon>Bacteria</taxon>
        <taxon>Pseudomonadati</taxon>
        <taxon>Pseudomonadota</taxon>
        <taxon>Alphaproteobacteria</taxon>
        <taxon>Hyphomicrobiales</taxon>
        <taxon>Aurantimonadaceae</taxon>
        <taxon>Jiella</taxon>
    </lineage>
</organism>
<keyword evidence="3" id="KW-1185">Reference proteome</keyword>
<keyword evidence="1" id="KW-0472">Membrane</keyword>
<comment type="caution">
    <text evidence="2">The sequence shown here is derived from an EMBL/GenBank/DDBJ whole genome shotgun (WGS) entry which is preliminary data.</text>
</comment>
<feature type="transmembrane region" description="Helical" evidence="1">
    <location>
        <begin position="111"/>
        <end position="130"/>
    </location>
</feature>
<dbReference type="Pfam" id="PF07284">
    <property type="entry name" value="BCHF"/>
    <property type="match status" value="1"/>
</dbReference>
<dbReference type="InterPro" id="IPR009905">
    <property type="entry name" value="BCHF"/>
</dbReference>
<dbReference type="GO" id="GO:0016836">
    <property type="term" value="F:hydro-lyase activity"/>
    <property type="evidence" value="ECO:0007669"/>
    <property type="project" value="InterPro"/>
</dbReference>
<dbReference type="Proteomes" id="UP000664122">
    <property type="component" value="Unassembled WGS sequence"/>
</dbReference>
<evidence type="ECO:0000313" key="3">
    <source>
        <dbReference type="Proteomes" id="UP000664122"/>
    </source>
</evidence>
<reference evidence="2" key="1">
    <citation type="submission" date="2021-03" db="EMBL/GenBank/DDBJ databases">
        <title>Whole genome sequence of Jiella sp. CQZ9-1.</title>
        <authorList>
            <person name="Tuo L."/>
        </authorList>
    </citation>
    <scope>NUCLEOTIDE SEQUENCE</scope>
    <source>
        <strain evidence="2">CQZ9-1</strain>
    </source>
</reference>
<dbReference type="RefSeq" id="WP_207258094.1">
    <property type="nucleotide sequence ID" value="NZ_JAFMPP010000009.1"/>
</dbReference>
<dbReference type="EMBL" id="JAFMPP010000009">
    <property type="protein sequence ID" value="MBO0663311.1"/>
    <property type="molecule type" value="Genomic_DNA"/>
</dbReference>
<gene>
    <name evidence="2" type="primary">bchF</name>
    <name evidence="2" type="ORF">J1C48_12040</name>
</gene>
<sequence>MVPDRSPSPNRGSAASRPRTLYTPAERVRRDATVWTLVQGVLAPVQFVICLISLVLVGRFLATGNGYETAAVSVVVKTAALYAIMITGSIWEKAVFGRWLFAPAFFYEDAVSMLVIALHTAYLAMLVCGWGTPTDRFAVALAGYASYGINAAQFVFKLRAARLEAGGDRAGAVDSARVLA</sequence>
<evidence type="ECO:0000313" key="2">
    <source>
        <dbReference type="EMBL" id="MBO0663311.1"/>
    </source>
</evidence>
<accession>A0A939FZZ9</accession>
<dbReference type="AlphaFoldDB" id="A0A939FZZ9"/>
<keyword evidence="1" id="KW-0812">Transmembrane</keyword>
<dbReference type="NCBIfam" id="TIGR02020">
    <property type="entry name" value="BchF"/>
    <property type="match status" value="1"/>
</dbReference>
<dbReference type="GO" id="GO:0030494">
    <property type="term" value="P:bacteriochlorophyll biosynthetic process"/>
    <property type="evidence" value="ECO:0007669"/>
    <property type="project" value="InterPro"/>
</dbReference>
<feature type="transmembrane region" description="Helical" evidence="1">
    <location>
        <begin position="137"/>
        <end position="156"/>
    </location>
</feature>
<evidence type="ECO:0000256" key="1">
    <source>
        <dbReference type="SAM" id="Phobius"/>
    </source>
</evidence>